<dbReference type="AlphaFoldDB" id="A0A9X2YUU7"/>
<dbReference type="Gene3D" id="2.40.33.20">
    <property type="entry name" value="PK beta-barrel domain-like"/>
    <property type="match status" value="1"/>
</dbReference>
<dbReference type="SUPFAM" id="SSF50800">
    <property type="entry name" value="PK beta-barrel domain-like"/>
    <property type="match status" value="1"/>
</dbReference>
<dbReference type="GO" id="GO:0030151">
    <property type="term" value="F:molybdenum ion binding"/>
    <property type="evidence" value="ECO:0007669"/>
    <property type="project" value="InterPro"/>
</dbReference>
<evidence type="ECO:0000313" key="3">
    <source>
        <dbReference type="Proteomes" id="UP001140293"/>
    </source>
</evidence>
<dbReference type="InterPro" id="IPR005302">
    <property type="entry name" value="MoCF_Sase_C"/>
</dbReference>
<gene>
    <name evidence="2" type="ORF">H7I41_29845</name>
</gene>
<accession>A0A9X2YUU7</accession>
<dbReference type="EMBL" id="JACKSJ010000273">
    <property type="protein sequence ID" value="MCV7174129.1"/>
    <property type="molecule type" value="Genomic_DNA"/>
</dbReference>
<dbReference type="GO" id="GO:0030170">
    <property type="term" value="F:pyridoxal phosphate binding"/>
    <property type="evidence" value="ECO:0007669"/>
    <property type="project" value="InterPro"/>
</dbReference>
<sequence>MIERLWRHPVKSMWGEQPDHLTFVEGGVLGDRVRAFFAVESGDRISAKQHGALLNCHARYLREPTSGDPVPPIEVEFGDGAVIRDDDAALTQRVSELLGFEVRLATEEPGVLVDLAPVHLAATGTLRWLADRHPDGDWDARRFRPNLLVDAEPDAEDGWLGCDLHIGAEVLLHVVMPTPRCIVTTRAQPGLARDQKILRTITRDRQRDVPVRGDSPSVGAYADVVQPGVVRIGDAVRVEHVPPRRGAIAAALDARTI</sequence>
<name>A0A9X2YUU7_9MYCO</name>
<organism evidence="2 3">
    <name type="scientific">[Mycobacterium] manitobense</name>
    <dbReference type="NCBI Taxonomy" id="190147"/>
    <lineage>
        <taxon>Bacteria</taxon>
        <taxon>Bacillati</taxon>
        <taxon>Actinomycetota</taxon>
        <taxon>Actinomycetes</taxon>
        <taxon>Mycobacteriales</taxon>
        <taxon>Mycobacteriaceae</taxon>
        <taxon>Mycolicibacterium</taxon>
    </lineage>
</organism>
<comment type="caution">
    <text evidence="2">The sequence shown here is derived from an EMBL/GenBank/DDBJ whole genome shotgun (WGS) entry which is preliminary data.</text>
</comment>
<evidence type="ECO:0000313" key="2">
    <source>
        <dbReference type="EMBL" id="MCV7174129.1"/>
    </source>
</evidence>
<feature type="domain" description="MOSC" evidence="1">
    <location>
        <begin position="87"/>
        <end position="239"/>
    </location>
</feature>
<protein>
    <submittedName>
        <fullName evidence="2">MOSC domain-containing protein</fullName>
    </submittedName>
</protein>
<proteinExistence type="predicted"/>
<dbReference type="InterPro" id="IPR011037">
    <property type="entry name" value="Pyrv_Knase-like_insert_dom_sf"/>
</dbReference>
<keyword evidence="3" id="KW-1185">Reference proteome</keyword>
<reference evidence="2" key="2">
    <citation type="journal article" date="2022" name="BMC Genomics">
        <title>Comparative genome analysis of mycobacteria focusing on tRNA and non-coding RNA.</title>
        <authorList>
            <person name="Behra P.R.K."/>
            <person name="Pettersson B.M.F."/>
            <person name="Ramesh M."/>
            <person name="Das S."/>
            <person name="Dasgupta S."/>
            <person name="Kirsebom L.A."/>
        </authorList>
    </citation>
    <scope>NUCLEOTIDE SEQUENCE</scope>
    <source>
        <strain evidence="2">DSM 44615</strain>
    </source>
</reference>
<dbReference type="Pfam" id="PF03473">
    <property type="entry name" value="MOSC"/>
    <property type="match status" value="1"/>
</dbReference>
<reference evidence="2" key="1">
    <citation type="submission" date="2020-07" db="EMBL/GenBank/DDBJ databases">
        <authorList>
            <person name="Pettersson B.M.F."/>
            <person name="Behra P.R.K."/>
            <person name="Ramesh M."/>
            <person name="Das S."/>
            <person name="Dasgupta S."/>
            <person name="Kirsebom L.A."/>
        </authorList>
    </citation>
    <scope>NUCLEOTIDE SEQUENCE</scope>
    <source>
        <strain evidence="2">DSM 44615</strain>
    </source>
</reference>
<dbReference type="Proteomes" id="UP001140293">
    <property type="component" value="Unassembled WGS sequence"/>
</dbReference>
<dbReference type="GO" id="GO:0003824">
    <property type="term" value="F:catalytic activity"/>
    <property type="evidence" value="ECO:0007669"/>
    <property type="project" value="InterPro"/>
</dbReference>
<evidence type="ECO:0000259" key="1">
    <source>
        <dbReference type="PROSITE" id="PS51340"/>
    </source>
</evidence>
<dbReference type="RefSeq" id="WP_264016299.1">
    <property type="nucleotide sequence ID" value="NZ_JACKSJ010000273.1"/>
</dbReference>
<dbReference type="PROSITE" id="PS51340">
    <property type="entry name" value="MOSC"/>
    <property type="match status" value="1"/>
</dbReference>